<comment type="caution">
    <text evidence="4">The sequence shown here is derived from an EMBL/GenBank/DDBJ whole genome shotgun (WGS) entry which is preliminary data.</text>
</comment>
<dbReference type="GO" id="GO:0008173">
    <property type="term" value="F:RNA methyltransferase activity"/>
    <property type="evidence" value="ECO:0007669"/>
    <property type="project" value="InterPro"/>
</dbReference>
<dbReference type="AlphaFoldDB" id="A0A5C5XM84"/>
<dbReference type="RefSeq" id="WP_146505811.1">
    <property type="nucleotide sequence ID" value="NZ_SJPG01000001.1"/>
</dbReference>
<dbReference type="CDD" id="cd18095">
    <property type="entry name" value="SpoU-like_rRNA-MTase"/>
    <property type="match status" value="1"/>
</dbReference>
<name>A0A5C5XM84_9PLAN</name>
<reference evidence="4 5" key="1">
    <citation type="submission" date="2019-02" db="EMBL/GenBank/DDBJ databases">
        <title>Deep-cultivation of Planctomycetes and their phenomic and genomic characterization uncovers novel biology.</title>
        <authorList>
            <person name="Wiegand S."/>
            <person name="Jogler M."/>
            <person name="Boedeker C."/>
            <person name="Pinto D."/>
            <person name="Vollmers J."/>
            <person name="Rivas-Marin E."/>
            <person name="Kohn T."/>
            <person name="Peeters S.H."/>
            <person name="Heuer A."/>
            <person name="Rast P."/>
            <person name="Oberbeckmann S."/>
            <person name="Bunk B."/>
            <person name="Jeske O."/>
            <person name="Meyerdierks A."/>
            <person name="Storesund J.E."/>
            <person name="Kallscheuer N."/>
            <person name="Luecker S."/>
            <person name="Lage O.M."/>
            <person name="Pohl T."/>
            <person name="Merkel B.J."/>
            <person name="Hornburger P."/>
            <person name="Mueller R.-W."/>
            <person name="Bruemmer F."/>
            <person name="Labrenz M."/>
            <person name="Spormann A.M."/>
            <person name="Op Den Camp H."/>
            <person name="Overmann J."/>
            <person name="Amann R."/>
            <person name="Jetten M.S.M."/>
            <person name="Mascher T."/>
            <person name="Medema M.H."/>
            <person name="Devos D.P."/>
            <person name="Kaster A.-K."/>
            <person name="Ovreas L."/>
            <person name="Rohde M."/>
            <person name="Galperin M.Y."/>
            <person name="Jogler C."/>
        </authorList>
    </citation>
    <scope>NUCLEOTIDE SEQUENCE [LARGE SCALE GENOMIC DNA]</scope>
    <source>
        <strain evidence="4 5">Pan54</strain>
    </source>
</reference>
<dbReference type="PANTHER" id="PTHR43191">
    <property type="entry name" value="RRNA METHYLTRANSFERASE 3"/>
    <property type="match status" value="1"/>
</dbReference>
<accession>A0A5C5XM84</accession>
<dbReference type="InterPro" id="IPR029028">
    <property type="entry name" value="Alpha/beta_knot_MTases"/>
</dbReference>
<dbReference type="GO" id="GO:0003723">
    <property type="term" value="F:RNA binding"/>
    <property type="evidence" value="ECO:0007669"/>
    <property type="project" value="InterPro"/>
</dbReference>
<evidence type="ECO:0000313" key="5">
    <source>
        <dbReference type="Proteomes" id="UP000316095"/>
    </source>
</evidence>
<keyword evidence="5" id="KW-1185">Reference proteome</keyword>
<dbReference type="GO" id="GO:0032259">
    <property type="term" value="P:methylation"/>
    <property type="evidence" value="ECO:0007669"/>
    <property type="project" value="UniProtKB-KW"/>
</dbReference>
<dbReference type="EC" id="2.1.1.-" evidence="4"/>
<dbReference type="Gene3D" id="3.40.1280.10">
    <property type="match status" value="1"/>
</dbReference>
<dbReference type="PANTHER" id="PTHR43191:SF12">
    <property type="entry name" value="RRNA METHYLASE"/>
    <property type="match status" value="1"/>
</dbReference>
<evidence type="ECO:0000313" key="4">
    <source>
        <dbReference type="EMBL" id="TWT64070.1"/>
    </source>
</evidence>
<dbReference type="EMBL" id="SJPG01000001">
    <property type="protein sequence ID" value="TWT64070.1"/>
    <property type="molecule type" value="Genomic_DNA"/>
</dbReference>
<organism evidence="4 5">
    <name type="scientific">Rubinisphaera italica</name>
    <dbReference type="NCBI Taxonomy" id="2527969"/>
    <lineage>
        <taxon>Bacteria</taxon>
        <taxon>Pseudomonadati</taxon>
        <taxon>Planctomycetota</taxon>
        <taxon>Planctomycetia</taxon>
        <taxon>Planctomycetales</taxon>
        <taxon>Planctomycetaceae</taxon>
        <taxon>Rubinisphaera</taxon>
    </lineage>
</organism>
<protein>
    <submittedName>
        <fullName evidence="4">Putative TrmH family tRNA/rRNA methyltransferase</fullName>
        <ecNumber evidence="4">2.1.1.-</ecNumber>
    </submittedName>
</protein>
<dbReference type="OrthoDB" id="9794400at2"/>
<dbReference type="InterPro" id="IPR001537">
    <property type="entry name" value="SpoU_MeTrfase"/>
</dbReference>
<evidence type="ECO:0000256" key="2">
    <source>
        <dbReference type="ARBA" id="ARBA00022679"/>
    </source>
</evidence>
<dbReference type="InterPro" id="IPR051259">
    <property type="entry name" value="rRNA_Methyltransferase"/>
</dbReference>
<dbReference type="Pfam" id="PF00588">
    <property type="entry name" value="SpoU_methylase"/>
    <property type="match status" value="1"/>
</dbReference>
<keyword evidence="2 4" id="KW-0808">Transferase</keyword>
<dbReference type="InterPro" id="IPR029026">
    <property type="entry name" value="tRNA_m1G_MTases_N"/>
</dbReference>
<feature type="domain" description="tRNA/rRNA methyltransferase SpoU type" evidence="3">
    <location>
        <begin position="114"/>
        <end position="258"/>
    </location>
</feature>
<dbReference type="Proteomes" id="UP000316095">
    <property type="component" value="Unassembled WGS sequence"/>
</dbReference>
<dbReference type="InterPro" id="IPR029064">
    <property type="entry name" value="Ribosomal_eL30-like_sf"/>
</dbReference>
<evidence type="ECO:0000256" key="1">
    <source>
        <dbReference type="ARBA" id="ARBA00022603"/>
    </source>
</evidence>
<proteinExistence type="predicted"/>
<keyword evidence="1 4" id="KW-0489">Methyltransferase</keyword>
<dbReference type="SUPFAM" id="SSF75217">
    <property type="entry name" value="alpha/beta knot"/>
    <property type="match status" value="1"/>
</dbReference>
<dbReference type="SUPFAM" id="SSF55315">
    <property type="entry name" value="L30e-like"/>
    <property type="match status" value="1"/>
</dbReference>
<gene>
    <name evidence="4" type="ORF">Pan54_48310</name>
</gene>
<dbReference type="Gene3D" id="3.30.1330.30">
    <property type="match status" value="1"/>
</dbReference>
<sequence length="268" mass="29836">MAITRIDKLDDPRLTVYRETRNKSLCLNSGRFLVEGWRVVERLLNSDYEVDSVLISERRIETFGPQFEHRSDVFALPQSEAAQLVGFNFHSGVMACAFRPENAVLEDFHNEKSLIVCCPQITGPDNLGSIIRLAAGFGASGILLGSKSADPFLRRVVRVSMGSIFTMPIRTSENLTEDLQSLRNSGYQILAAEKTELSMPLTDYHLPENESPMVLMLGNEAEGLDEENLQYADEVLHIEMTSGVDSLNVANAAAVFLFALTNRSHRPK</sequence>
<evidence type="ECO:0000259" key="3">
    <source>
        <dbReference type="Pfam" id="PF00588"/>
    </source>
</evidence>
<dbReference type="GO" id="GO:0006396">
    <property type="term" value="P:RNA processing"/>
    <property type="evidence" value="ECO:0007669"/>
    <property type="project" value="InterPro"/>
</dbReference>